<evidence type="ECO:0000313" key="4">
    <source>
        <dbReference type="Proteomes" id="UP000239322"/>
    </source>
</evidence>
<feature type="compositionally biased region" description="Basic and acidic residues" evidence="1">
    <location>
        <begin position="13"/>
        <end position="46"/>
    </location>
</feature>
<accession>A0A2S9PRY4</accession>
<keyword evidence="2" id="KW-0812">Transmembrane</keyword>
<evidence type="ECO:0000256" key="1">
    <source>
        <dbReference type="SAM" id="MobiDB-lite"/>
    </source>
</evidence>
<feature type="region of interest" description="Disordered" evidence="1">
    <location>
        <begin position="214"/>
        <end position="293"/>
    </location>
</feature>
<evidence type="ECO:0000256" key="2">
    <source>
        <dbReference type="SAM" id="Phobius"/>
    </source>
</evidence>
<feature type="compositionally biased region" description="Basic and acidic residues" evidence="1">
    <location>
        <begin position="53"/>
        <end position="90"/>
    </location>
</feature>
<keyword evidence="2" id="KW-1133">Transmembrane helix</keyword>
<gene>
    <name evidence="3" type="ORF">C6N75_21640</name>
</gene>
<feature type="compositionally biased region" description="Low complexity" evidence="1">
    <location>
        <begin position="278"/>
        <end position="293"/>
    </location>
</feature>
<feature type="transmembrane region" description="Helical" evidence="2">
    <location>
        <begin position="385"/>
        <end position="407"/>
    </location>
</feature>
<comment type="caution">
    <text evidence="3">The sequence shown here is derived from an EMBL/GenBank/DDBJ whole genome shotgun (WGS) entry which is preliminary data.</text>
</comment>
<proteinExistence type="predicted"/>
<name>A0A2S9PRY4_9ACTN</name>
<organism evidence="3 4">
    <name type="scientific">Streptomyces solincola</name>
    <dbReference type="NCBI Taxonomy" id="2100817"/>
    <lineage>
        <taxon>Bacteria</taxon>
        <taxon>Bacillati</taxon>
        <taxon>Actinomycetota</taxon>
        <taxon>Actinomycetes</taxon>
        <taxon>Kitasatosporales</taxon>
        <taxon>Streptomycetaceae</taxon>
        <taxon>Streptomyces</taxon>
    </lineage>
</organism>
<feature type="region of interest" description="Disordered" evidence="1">
    <location>
        <begin position="1"/>
        <end position="90"/>
    </location>
</feature>
<feature type="transmembrane region" description="Helical" evidence="2">
    <location>
        <begin position="355"/>
        <end position="373"/>
    </location>
</feature>
<reference evidence="3 4" key="1">
    <citation type="submission" date="2018-03" db="EMBL/GenBank/DDBJ databases">
        <title>Novel Streptomyces sp. from soil.</title>
        <authorList>
            <person name="Tan G.Y.A."/>
            <person name="Lee Z.Y."/>
        </authorList>
    </citation>
    <scope>NUCLEOTIDE SEQUENCE [LARGE SCALE GENOMIC DNA]</scope>
    <source>
        <strain evidence="3 4">ST5x</strain>
    </source>
</reference>
<dbReference type="EMBL" id="PVLV01000362">
    <property type="protein sequence ID" value="PRH77185.1"/>
    <property type="molecule type" value="Genomic_DNA"/>
</dbReference>
<keyword evidence="4" id="KW-1185">Reference proteome</keyword>
<keyword evidence="2" id="KW-0472">Membrane</keyword>
<dbReference type="Proteomes" id="UP000239322">
    <property type="component" value="Unassembled WGS sequence"/>
</dbReference>
<feature type="compositionally biased region" description="Pro residues" evidence="1">
    <location>
        <begin position="1"/>
        <end position="11"/>
    </location>
</feature>
<dbReference type="OrthoDB" id="4334939at2"/>
<feature type="compositionally biased region" description="Low complexity" evidence="1">
    <location>
        <begin position="214"/>
        <end position="265"/>
    </location>
</feature>
<feature type="transmembrane region" description="Helical" evidence="2">
    <location>
        <begin position="329"/>
        <end position="348"/>
    </location>
</feature>
<protein>
    <submittedName>
        <fullName evidence="3">Uncharacterized protein</fullName>
    </submittedName>
</protein>
<evidence type="ECO:0000313" key="3">
    <source>
        <dbReference type="EMBL" id="PRH77185.1"/>
    </source>
</evidence>
<sequence>MRGPPAPPAPADPARERRDETVAEDPVPDRRDEAVAQDPVPDRWDEAVAQDPVPDRWDETVAQDPARDRRDETVAESRTEPVPAEGRDDAARAVADFVGLADSGDVDEMSDERIRTLIWTAATYRPLEEVAALVTMLKRSRAVSSPADEALRAAAVARPLEEVRQLVAMLNEAGHPIDESDTTLRAAAVGRPIEDVVQLVSILGTAQSAPAEAPVAGGAAGRTAPAPAAEPVPAAAVAPEPAAEPAAPAAQHLAAATAAPAVQVPEDPKVRPPRSMTAAAAQPEPAAPASGESAARRHSALRWPAAVALLVCGAVHLPVELAGLRAGSGALVSLVVTALCMVAAVVLVMRESPRAWMAAAMTAVGVFLVHTVAGDEAPLLLERSVGAAFTWSGTAALVASVLVVLLAGKVLLRQRSEVRPAGDA</sequence>
<dbReference type="AlphaFoldDB" id="A0A2S9PRY4"/>